<proteinExistence type="predicted"/>
<dbReference type="OrthoDB" id="4393931at2"/>
<keyword evidence="2" id="KW-1185">Reference proteome</keyword>
<dbReference type="RefSeq" id="WP_016874901.1">
    <property type="nucleotide sequence ID" value="NZ_AJLN01000109.1"/>
</dbReference>
<gene>
    <name evidence="1" type="ORF">PCC6912_60030</name>
</gene>
<accession>A0A3S0ZBG6</accession>
<dbReference type="STRING" id="211165.GCA_000317285_04540"/>
<organism evidence="1 2">
    <name type="scientific">Chlorogloeopsis fritschii PCC 6912</name>
    <dbReference type="NCBI Taxonomy" id="211165"/>
    <lineage>
        <taxon>Bacteria</taxon>
        <taxon>Bacillati</taxon>
        <taxon>Cyanobacteriota</taxon>
        <taxon>Cyanophyceae</taxon>
        <taxon>Nostocales</taxon>
        <taxon>Chlorogloeopsidaceae</taxon>
        <taxon>Chlorogloeopsis</taxon>
    </lineage>
</organism>
<sequence length="78" mass="8495">MAQEGRGKLLLIEKNYHVPAIVTEDGRLELVDHSGGIEVMDDTVDEIIEVVLAKGGKVAIVDDGALSEHQNIALILRY</sequence>
<reference evidence="1 2" key="1">
    <citation type="journal article" date="2019" name="Genome Biol. Evol.">
        <title>Day and night: Metabolic profiles and evolutionary relationships of six axenic non-marine cyanobacteria.</title>
        <authorList>
            <person name="Will S.E."/>
            <person name="Henke P."/>
            <person name="Boedeker C."/>
            <person name="Huang S."/>
            <person name="Brinkmann H."/>
            <person name="Rohde M."/>
            <person name="Jarek M."/>
            <person name="Friedl T."/>
            <person name="Seufert S."/>
            <person name="Schumacher M."/>
            <person name="Overmann J."/>
            <person name="Neumann-Schaal M."/>
            <person name="Petersen J."/>
        </authorList>
    </citation>
    <scope>NUCLEOTIDE SEQUENCE [LARGE SCALE GENOMIC DNA]</scope>
    <source>
        <strain evidence="1 2">PCC 6912</strain>
    </source>
</reference>
<evidence type="ECO:0000313" key="2">
    <source>
        <dbReference type="Proteomes" id="UP000268857"/>
    </source>
</evidence>
<evidence type="ECO:0000313" key="1">
    <source>
        <dbReference type="EMBL" id="RUR72861.1"/>
    </source>
</evidence>
<name>A0A3S0ZBG6_CHLFR</name>
<dbReference type="AlphaFoldDB" id="A0A3S0ZBG6"/>
<dbReference type="Proteomes" id="UP000268857">
    <property type="component" value="Unassembled WGS sequence"/>
</dbReference>
<dbReference type="EMBL" id="RSCJ01000041">
    <property type="protein sequence ID" value="RUR72861.1"/>
    <property type="molecule type" value="Genomic_DNA"/>
</dbReference>
<comment type="caution">
    <text evidence="1">The sequence shown here is derived from an EMBL/GenBank/DDBJ whole genome shotgun (WGS) entry which is preliminary data.</text>
</comment>
<protein>
    <submittedName>
        <fullName evidence="1">Uncharacterized protein</fullName>
    </submittedName>
</protein>